<dbReference type="PROSITE" id="PS50995">
    <property type="entry name" value="HTH_MARR_2"/>
    <property type="match status" value="1"/>
</dbReference>
<comment type="caution">
    <text evidence="2">The sequence shown here is derived from an EMBL/GenBank/DDBJ whole genome shotgun (WGS) entry which is preliminary data.</text>
</comment>
<evidence type="ECO:0000313" key="3">
    <source>
        <dbReference type="Proteomes" id="UP000477911"/>
    </source>
</evidence>
<dbReference type="InterPro" id="IPR036388">
    <property type="entry name" value="WH-like_DNA-bd_sf"/>
</dbReference>
<dbReference type="Proteomes" id="UP000477911">
    <property type="component" value="Unassembled WGS sequence"/>
</dbReference>
<sequence length="148" mass="16606">MNGKPLPEFDLDGYLPYRLAVLATDLSKDLADQYRARFDISVAEWRVLVNVGYAGTPSVRDIERRVSLEKSKVSRAAARLEAAGYLAKCTDQADRRLVKLSLTPKGRALLTEIVPLAEAYQQQIRDMLGPHYQALQDALTTLMEKKNL</sequence>
<dbReference type="AlphaFoldDB" id="A0A6L7G7F9"/>
<dbReference type="InterPro" id="IPR000835">
    <property type="entry name" value="HTH_MarR-typ"/>
</dbReference>
<dbReference type="PANTHER" id="PTHR33164">
    <property type="entry name" value="TRANSCRIPTIONAL REGULATOR, MARR FAMILY"/>
    <property type="match status" value="1"/>
</dbReference>
<evidence type="ECO:0000259" key="1">
    <source>
        <dbReference type="PROSITE" id="PS50995"/>
    </source>
</evidence>
<name>A0A6L7G7F9_9RHOB</name>
<dbReference type="PANTHER" id="PTHR33164:SF43">
    <property type="entry name" value="HTH-TYPE TRANSCRIPTIONAL REPRESSOR YETL"/>
    <property type="match status" value="1"/>
</dbReference>
<dbReference type="Gene3D" id="1.10.10.10">
    <property type="entry name" value="Winged helix-like DNA-binding domain superfamily/Winged helix DNA-binding domain"/>
    <property type="match status" value="1"/>
</dbReference>
<dbReference type="Pfam" id="PF12802">
    <property type="entry name" value="MarR_2"/>
    <property type="match status" value="1"/>
</dbReference>
<dbReference type="InterPro" id="IPR039422">
    <property type="entry name" value="MarR/SlyA-like"/>
</dbReference>
<dbReference type="PRINTS" id="PR00598">
    <property type="entry name" value="HTHMARR"/>
</dbReference>
<keyword evidence="3" id="KW-1185">Reference proteome</keyword>
<evidence type="ECO:0000313" key="2">
    <source>
        <dbReference type="EMBL" id="MXN19955.1"/>
    </source>
</evidence>
<proteinExistence type="predicted"/>
<gene>
    <name evidence="2" type="ORF">GR170_19140</name>
</gene>
<dbReference type="InterPro" id="IPR036390">
    <property type="entry name" value="WH_DNA-bd_sf"/>
</dbReference>
<dbReference type="GO" id="GO:0006950">
    <property type="term" value="P:response to stress"/>
    <property type="evidence" value="ECO:0007669"/>
    <property type="project" value="TreeGrafter"/>
</dbReference>
<dbReference type="SUPFAM" id="SSF46785">
    <property type="entry name" value="Winged helix' DNA-binding domain"/>
    <property type="match status" value="1"/>
</dbReference>
<protein>
    <submittedName>
        <fullName evidence="2">MarR family transcriptional regulator</fullName>
    </submittedName>
</protein>
<organism evidence="2 3">
    <name type="scientific">Pseudooceanicola albus</name>
    <dbReference type="NCBI Taxonomy" id="2692189"/>
    <lineage>
        <taxon>Bacteria</taxon>
        <taxon>Pseudomonadati</taxon>
        <taxon>Pseudomonadota</taxon>
        <taxon>Alphaproteobacteria</taxon>
        <taxon>Rhodobacterales</taxon>
        <taxon>Paracoccaceae</taxon>
        <taxon>Pseudooceanicola</taxon>
    </lineage>
</organism>
<reference evidence="2 3" key="1">
    <citation type="submission" date="2019-12" db="EMBL/GenBank/DDBJ databases">
        <authorList>
            <person name="Li M."/>
        </authorList>
    </citation>
    <scope>NUCLEOTIDE SEQUENCE [LARGE SCALE GENOMIC DNA]</scope>
    <source>
        <strain evidence="2 3">GBMRC 2024</strain>
    </source>
</reference>
<dbReference type="GO" id="GO:0003700">
    <property type="term" value="F:DNA-binding transcription factor activity"/>
    <property type="evidence" value="ECO:0007669"/>
    <property type="project" value="InterPro"/>
</dbReference>
<dbReference type="SMART" id="SM00347">
    <property type="entry name" value="HTH_MARR"/>
    <property type="match status" value="1"/>
</dbReference>
<dbReference type="EMBL" id="WUMU01000022">
    <property type="protein sequence ID" value="MXN19955.1"/>
    <property type="molecule type" value="Genomic_DNA"/>
</dbReference>
<feature type="domain" description="HTH marR-type" evidence="1">
    <location>
        <begin position="12"/>
        <end position="148"/>
    </location>
</feature>
<accession>A0A6L7G7F9</accession>